<dbReference type="Gene3D" id="3.20.20.140">
    <property type="entry name" value="Metal-dependent hydrolases"/>
    <property type="match status" value="1"/>
</dbReference>
<dbReference type="Proteomes" id="UP000019226">
    <property type="component" value="Chromosome"/>
</dbReference>
<evidence type="ECO:0000313" key="2">
    <source>
        <dbReference type="EMBL" id="AHI18691.1"/>
    </source>
</evidence>
<dbReference type="SUPFAM" id="SSF51338">
    <property type="entry name" value="Composite domain of metallo-dependent hydrolases"/>
    <property type="match status" value="1"/>
</dbReference>
<proteinExistence type="predicted"/>
<protein>
    <submittedName>
        <fullName evidence="2">Cytosine deaminase-related metal-dependent hydrolase</fullName>
    </submittedName>
</protein>
<feature type="domain" description="Amidohydrolase 3" evidence="1">
    <location>
        <begin position="45"/>
        <end position="407"/>
    </location>
</feature>
<dbReference type="InterPro" id="IPR032466">
    <property type="entry name" value="Metal_Hydrolase"/>
</dbReference>
<sequence length="419" mass="45911">MRITNALVKGAANGQLVDIDIDPITGKITTITPAAGPFIAETEAEIYDAAGRLVSPQFVEAHIHLDYANTAGIPRDNESGTLFEAIEIWRERKEAGLNNPDLIRRNAIAAAKSAVEHGVGFIRTHVDVTDPELTAFRVLKDVKEEIRDWCDVELVAFPQNGIYAYQGGDRLVEQALKEGADVVGGIPHLEPTREDGVDSLKHLFDLGEKYGTRIDIHCDEIDDAQSRFVEVIAAETTKRSMQGLATVSHSAAMSYYEPGYMARLLPKLASADVTFAVCPNENLHLQGRGYSHATPRGVAPIKALTDFGLNVALCQDSISDPWYPMGNGDLLRVVDTGLHVSHMLQPKYIDNCLEFITHNPAKNLGLRGYGIMEGNPANLIVLDAHSEREVLQEGCPVLLSVHRGKRVFSRAAINTDWES</sequence>
<accession>A0ABM5PLD5</accession>
<keyword evidence="2" id="KW-0378">Hydrolase</keyword>
<dbReference type="InterPro" id="IPR011059">
    <property type="entry name" value="Metal-dep_hydrolase_composite"/>
</dbReference>
<dbReference type="EMBL" id="CP004350">
    <property type="protein sequence ID" value="AHI18691.1"/>
    <property type="molecule type" value="Genomic_DNA"/>
</dbReference>
<evidence type="ECO:0000313" key="3">
    <source>
        <dbReference type="Proteomes" id="UP000019226"/>
    </source>
</evidence>
<dbReference type="GeneID" id="82876325"/>
<dbReference type="PANTHER" id="PTHR32027">
    <property type="entry name" value="CYTOSINE DEAMINASE"/>
    <property type="match status" value="1"/>
</dbReference>
<dbReference type="CDD" id="cd01293">
    <property type="entry name" value="Bact_CD"/>
    <property type="match status" value="1"/>
</dbReference>
<keyword evidence="3" id="KW-1185">Reference proteome</keyword>
<dbReference type="Pfam" id="PF07969">
    <property type="entry name" value="Amidohydro_3"/>
    <property type="match status" value="1"/>
</dbReference>
<name>A0ABM5PLD5_9CORY</name>
<gene>
    <name evidence="2" type="ORF">CCASEI_00530</name>
</gene>
<dbReference type="PANTHER" id="PTHR32027:SF0">
    <property type="entry name" value="CYTOSINE DEAMINASE"/>
    <property type="match status" value="1"/>
</dbReference>
<dbReference type="GO" id="GO:0016787">
    <property type="term" value="F:hydrolase activity"/>
    <property type="evidence" value="ECO:0007669"/>
    <property type="project" value="UniProtKB-KW"/>
</dbReference>
<organism evidence="2 3">
    <name type="scientific">Corynebacterium casei LMG S-19264</name>
    <dbReference type="NCBI Taxonomy" id="1285583"/>
    <lineage>
        <taxon>Bacteria</taxon>
        <taxon>Bacillati</taxon>
        <taxon>Actinomycetota</taxon>
        <taxon>Actinomycetes</taxon>
        <taxon>Mycobacteriales</taxon>
        <taxon>Corynebacteriaceae</taxon>
        <taxon>Corynebacterium</taxon>
    </lineage>
</organism>
<evidence type="ECO:0000259" key="1">
    <source>
        <dbReference type="Pfam" id="PF07969"/>
    </source>
</evidence>
<reference evidence="3" key="1">
    <citation type="submission" date="2013-02" db="EMBL/GenBank/DDBJ databases">
        <title>The complete genome sequence of Corynebacterium casei LMG S-19264 (=DSM 44701).</title>
        <authorList>
            <person name="Ruckert C."/>
            <person name="Albersmeier A."/>
            <person name="Kalinowski J."/>
        </authorList>
    </citation>
    <scope>NUCLEOTIDE SEQUENCE [LARGE SCALE GENOMIC DNA]</scope>
    <source>
        <strain evidence="3">LMG S-19264</strain>
    </source>
</reference>
<dbReference type="RefSeq" id="WP_006823920.1">
    <property type="nucleotide sequence ID" value="NZ_CP004350.1"/>
</dbReference>
<dbReference type="InterPro" id="IPR013108">
    <property type="entry name" value="Amidohydro_3"/>
</dbReference>
<dbReference type="Gene3D" id="2.30.40.10">
    <property type="entry name" value="Urease, subunit C, domain 1"/>
    <property type="match status" value="1"/>
</dbReference>
<dbReference type="InterPro" id="IPR052349">
    <property type="entry name" value="Metallo-hydrolase_Enzymes"/>
</dbReference>
<dbReference type="SUPFAM" id="SSF51556">
    <property type="entry name" value="Metallo-dependent hydrolases"/>
    <property type="match status" value="1"/>
</dbReference>